<keyword evidence="2" id="KW-0732">Signal</keyword>
<dbReference type="InterPro" id="IPR034032">
    <property type="entry name" value="Zn_MMP-like_bac"/>
</dbReference>
<dbReference type="Pfam" id="PF16313">
    <property type="entry name" value="DUF4953"/>
    <property type="match status" value="1"/>
</dbReference>
<accession>A0A8J6Y2K9</accession>
<evidence type="ECO:0000259" key="3">
    <source>
        <dbReference type="Pfam" id="PF16313"/>
    </source>
</evidence>
<protein>
    <submittedName>
        <fullName evidence="6">Zinc-dependent metalloprotease</fullName>
    </submittedName>
</protein>
<dbReference type="PANTHER" id="PTHR38478">
    <property type="entry name" value="PEPTIDASE M1A AND M12B"/>
    <property type="match status" value="1"/>
</dbReference>
<evidence type="ECO:0000313" key="7">
    <source>
        <dbReference type="Proteomes" id="UP000648239"/>
    </source>
</evidence>
<proteinExistence type="predicted"/>
<feature type="region of interest" description="Disordered" evidence="1">
    <location>
        <begin position="25"/>
        <end position="73"/>
    </location>
</feature>
<feature type="compositionally biased region" description="Basic and acidic residues" evidence="1">
    <location>
        <begin position="28"/>
        <end position="70"/>
    </location>
</feature>
<feature type="domain" description="DUF5118" evidence="5">
    <location>
        <begin position="66"/>
        <end position="115"/>
    </location>
</feature>
<dbReference type="InterPro" id="IPR033428">
    <property type="entry name" value="DUF5118"/>
</dbReference>
<gene>
    <name evidence="6" type="ORF">IFK94_15315</name>
</gene>
<feature type="signal peptide" evidence="2">
    <location>
        <begin position="1"/>
        <end position="25"/>
    </location>
</feature>
<name>A0A8J6Y2K9_9BACT</name>
<dbReference type="Proteomes" id="UP000648239">
    <property type="component" value="Unassembled WGS sequence"/>
</dbReference>
<dbReference type="Pfam" id="PF17162">
    <property type="entry name" value="DUF5118"/>
    <property type="match status" value="1"/>
</dbReference>
<dbReference type="Pfam" id="PF17148">
    <property type="entry name" value="DUF5117"/>
    <property type="match status" value="1"/>
</dbReference>
<feature type="domain" description="EcxA zinc-binding" evidence="3">
    <location>
        <begin position="451"/>
        <end position="752"/>
    </location>
</feature>
<dbReference type="GO" id="GO:0008237">
    <property type="term" value="F:metallopeptidase activity"/>
    <property type="evidence" value="ECO:0007669"/>
    <property type="project" value="UniProtKB-KW"/>
</dbReference>
<evidence type="ECO:0000313" key="6">
    <source>
        <dbReference type="EMBL" id="MBD3869490.1"/>
    </source>
</evidence>
<feature type="domain" description="DUF5117" evidence="4">
    <location>
        <begin position="123"/>
        <end position="321"/>
    </location>
</feature>
<keyword evidence="6" id="KW-0482">Metalloprotease</keyword>
<comment type="caution">
    <text evidence="6">The sequence shown here is derived from an EMBL/GenBank/DDBJ whole genome shotgun (WGS) entry which is preliminary data.</text>
</comment>
<dbReference type="InterPro" id="IPR032534">
    <property type="entry name" value="EcxA_zinc-bd"/>
</dbReference>
<dbReference type="InterPro" id="IPR033413">
    <property type="entry name" value="DUF5117"/>
</dbReference>
<dbReference type="SUPFAM" id="SSF55486">
    <property type="entry name" value="Metalloproteases ('zincins'), catalytic domain"/>
    <property type="match status" value="1"/>
</dbReference>
<reference evidence="6 7" key="1">
    <citation type="submission" date="2020-08" db="EMBL/GenBank/DDBJ databases">
        <title>Acidobacteriota in marine sediments use diverse sulfur dissimilation pathways.</title>
        <authorList>
            <person name="Wasmund K."/>
        </authorList>
    </citation>
    <scope>NUCLEOTIDE SEQUENCE [LARGE SCALE GENOMIC DNA]</scope>
    <source>
        <strain evidence="6">MAG AM4</strain>
    </source>
</reference>
<feature type="region of interest" description="Disordered" evidence="1">
    <location>
        <begin position="238"/>
        <end position="262"/>
    </location>
</feature>
<evidence type="ECO:0000256" key="1">
    <source>
        <dbReference type="SAM" id="MobiDB-lite"/>
    </source>
</evidence>
<dbReference type="EMBL" id="JACXWD010000098">
    <property type="protein sequence ID" value="MBD3869490.1"/>
    <property type="molecule type" value="Genomic_DNA"/>
</dbReference>
<evidence type="ECO:0000259" key="4">
    <source>
        <dbReference type="Pfam" id="PF17148"/>
    </source>
</evidence>
<feature type="chain" id="PRO_5035264749" evidence="2">
    <location>
        <begin position="26"/>
        <end position="845"/>
    </location>
</feature>
<dbReference type="AlphaFoldDB" id="A0A8J6Y2K9"/>
<dbReference type="PANTHER" id="PTHR38478:SF1">
    <property type="entry name" value="ZINC DEPENDENT METALLOPROTEASE DOMAIN LIPOPROTEIN"/>
    <property type="match status" value="1"/>
</dbReference>
<sequence length="845" mass="94597">MKALTRTFLILFCIATLVAAGPVLAQEEPDKPEPPEKSEKSEKEENGKENGEKPDRDKKKKDKDAPKPYDEVITEEMTSDPGLFIVHRDKDNYFYEIPVSELGTDMIWVSQLAETQAGFSWAGMPLGNRVVRWEQRGDKVLLRDVNYDIRADVDDPIKLAVKATSVSPIIQIFPVKAYGKDKAPVIDVTKLFTTDRSEFSASETLDAKGLDSKRSFIEQVKSFPTNIETEVVATYKLTKPKPGGDNGRQRFPSATRRDPSQSGVTVLLHHSMVKLPEEPMKPRVFDDRVGFFSHGFTDFGDDSAHELKRVRYIARFRLEKKKPKKKLSEPKTPIIWYVSREVPAKWQQYVIQGINDWQPAFESAGFKNAIIGQLAPSRQEDPDWDAEDARYTTVRWLPSAVPNAFGPHISDPRTGEILEADVRMFHNIMKLVRDWYFVQASPSDPRAQKLPMPDDLIGELIRFVVAHEVGHSLGFPHNMKASSSYSVEQLRDPEFTAKMGTAPSIMDYARFNYVAQPGDGASLTPAVGVYDHFAAEWGYREFPEDADEKAELEKIVARQKDDPMLLFGNPNPLEDPTQQTEDLGGDAVAATRMGLKNLERVAGYLVEATSKPGEDYDLLDNMHNALLGQWRREMGHVANVVGGVQQINLRYGDADRRYFPIDAARQKDAVVFLIENVFNTPEMFLSSDILGRIEATGAADRVLMAQRSILRSLLASHRIKRMGEIAEGSEPAYSAAEMIHDVTDGIWSEMADSNPDIDLYRRNLQRAHVDLLAGMLESKDPASDLPALARGELTRLHADCAKYASAAANETTTRHLDDVAARIRMALDKIKVLTTGATPPARGGR</sequence>
<evidence type="ECO:0000259" key="5">
    <source>
        <dbReference type="Pfam" id="PF17162"/>
    </source>
</evidence>
<keyword evidence="6" id="KW-0645">Protease</keyword>
<keyword evidence="6" id="KW-0378">Hydrolase</keyword>
<organism evidence="6 7">
    <name type="scientific">Candidatus Polarisedimenticola svalbardensis</name>
    <dbReference type="NCBI Taxonomy" id="2886004"/>
    <lineage>
        <taxon>Bacteria</taxon>
        <taxon>Pseudomonadati</taxon>
        <taxon>Acidobacteriota</taxon>
        <taxon>Candidatus Polarisedimenticolia</taxon>
        <taxon>Candidatus Polarisedimenticolales</taxon>
        <taxon>Candidatus Polarisedimenticolaceae</taxon>
        <taxon>Candidatus Polarisedimenticola</taxon>
    </lineage>
</organism>
<dbReference type="CDD" id="cd04276">
    <property type="entry name" value="ZnMc_MMP_like_2"/>
    <property type="match status" value="1"/>
</dbReference>
<evidence type="ECO:0000256" key="2">
    <source>
        <dbReference type="SAM" id="SignalP"/>
    </source>
</evidence>